<feature type="compositionally biased region" description="Basic and acidic residues" evidence="1">
    <location>
        <begin position="262"/>
        <end position="279"/>
    </location>
</feature>
<feature type="region of interest" description="Disordered" evidence="1">
    <location>
        <begin position="1"/>
        <end position="104"/>
    </location>
</feature>
<protein>
    <submittedName>
        <fullName evidence="2">Uncharacterized protein</fullName>
    </submittedName>
</protein>
<evidence type="ECO:0000256" key="1">
    <source>
        <dbReference type="SAM" id="MobiDB-lite"/>
    </source>
</evidence>
<feature type="compositionally biased region" description="Basic and acidic residues" evidence="1">
    <location>
        <begin position="331"/>
        <end position="344"/>
    </location>
</feature>
<feature type="compositionally biased region" description="Basic and acidic residues" evidence="1">
    <location>
        <begin position="397"/>
        <end position="415"/>
    </location>
</feature>
<dbReference type="AlphaFoldDB" id="A0A2J5HJM8"/>
<feature type="compositionally biased region" description="Basic residues" evidence="1">
    <location>
        <begin position="321"/>
        <end position="330"/>
    </location>
</feature>
<reference evidence="3" key="1">
    <citation type="submission" date="2017-12" db="EMBL/GenBank/DDBJ databases">
        <authorList>
            <consortium name="DOE Joint Genome Institute"/>
            <person name="Mondo S.J."/>
            <person name="Kjaerbolling I."/>
            <person name="Vesth T.C."/>
            <person name="Frisvad J.C."/>
            <person name="Nybo J.L."/>
            <person name="Theobald S."/>
            <person name="Kuo A."/>
            <person name="Bowyer P."/>
            <person name="Matsuda Y."/>
            <person name="Lyhne E.K."/>
            <person name="Kogle M.E."/>
            <person name="Clum A."/>
            <person name="Lipzen A."/>
            <person name="Salamov A."/>
            <person name="Ngan C.Y."/>
            <person name="Daum C."/>
            <person name="Chiniquy J."/>
            <person name="Barry K."/>
            <person name="LaButti K."/>
            <person name="Haridas S."/>
            <person name="Simmons B.A."/>
            <person name="Magnuson J.K."/>
            <person name="Mortensen U.H."/>
            <person name="Larsen T.O."/>
            <person name="Grigoriev I.V."/>
            <person name="Baker S.E."/>
            <person name="Andersen M.R."/>
            <person name="Nordberg H.P."/>
            <person name="Cantor M.N."/>
            <person name="Hua S.X."/>
        </authorList>
    </citation>
    <scope>NUCLEOTIDE SEQUENCE [LARGE SCALE GENOMIC DNA]</scope>
    <source>
        <strain evidence="3">IBT 19404</strain>
    </source>
</reference>
<keyword evidence="3" id="KW-1185">Reference proteome</keyword>
<dbReference type="Proteomes" id="UP000235023">
    <property type="component" value="Unassembled WGS sequence"/>
</dbReference>
<feature type="compositionally biased region" description="Polar residues" evidence="1">
    <location>
        <begin position="88"/>
        <end position="104"/>
    </location>
</feature>
<gene>
    <name evidence="2" type="ORF">BDW42DRAFT_5702</name>
</gene>
<dbReference type="EMBL" id="KZ559598">
    <property type="protein sequence ID" value="PLN77307.1"/>
    <property type="molecule type" value="Genomic_DNA"/>
</dbReference>
<organism evidence="2 3">
    <name type="scientific">Aspergillus taichungensis</name>
    <dbReference type="NCBI Taxonomy" id="482145"/>
    <lineage>
        <taxon>Eukaryota</taxon>
        <taxon>Fungi</taxon>
        <taxon>Dikarya</taxon>
        <taxon>Ascomycota</taxon>
        <taxon>Pezizomycotina</taxon>
        <taxon>Eurotiomycetes</taxon>
        <taxon>Eurotiomycetidae</taxon>
        <taxon>Eurotiales</taxon>
        <taxon>Aspergillaceae</taxon>
        <taxon>Aspergillus</taxon>
        <taxon>Aspergillus subgen. Circumdati</taxon>
    </lineage>
</organism>
<feature type="compositionally biased region" description="Basic and acidic residues" evidence="1">
    <location>
        <begin position="458"/>
        <end position="468"/>
    </location>
</feature>
<evidence type="ECO:0000313" key="2">
    <source>
        <dbReference type="EMBL" id="PLN77307.1"/>
    </source>
</evidence>
<name>A0A2J5HJM8_9EURO</name>
<dbReference type="OrthoDB" id="10566183at2759"/>
<feature type="compositionally biased region" description="Basic residues" evidence="1">
    <location>
        <begin position="296"/>
        <end position="310"/>
    </location>
</feature>
<feature type="region of interest" description="Disordered" evidence="1">
    <location>
        <begin position="440"/>
        <end position="486"/>
    </location>
</feature>
<sequence>MDMGMPPDYTTNPWEDELQEREVGGDVSDPESHQQTPGLVSDPPLPDQESNSSAFPQGPSQSVPVQAPDPPAPAKQPPLRTERRAPNQERSQPTPASQNLRSPSTNGLEAIWKSVHEKIDGLRQQVRSVEAEVQRSQGLVRAVKRQVKDVNNTQIIERVDRDAWTGTTEIGGRLSLLKLEIDWIMHDLAQERPTPRNSPFPPSGRHGSRSDSPAIVERSVGSDYTSEDDSSPVSSRIRTPPGQRRRPEAPPLFRGRNVIPKSSDRRRTRQYHDTDETTDSKTFGRSNYHAIPSYSRKSKHGTPVAPRRREHFSVSLGGPQLRRKRSYVRRRPPEVKMQGERSSDESQEDEQPERSTSDDSSATKINDRPPEPPVAVVQDLQERHSQQENQGVGDQETGDHPGKEEVIHEEKKVQNKLEEEAAALQKQLYAVQEKIQLEERQRQAEEQQTPMAGQTRTDNMDKNNHDDTECNASHTKTNTNSQLRPRSREIAAQIKSIFTRHKHPRTPDELRGIKASFLSLHCH</sequence>
<feature type="region of interest" description="Disordered" evidence="1">
    <location>
        <begin position="190"/>
        <end position="415"/>
    </location>
</feature>
<evidence type="ECO:0000313" key="3">
    <source>
        <dbReference type="Proteomes" id="UP000235023"/>
    </source>
</evidence>
<feature type="compositionally biased region" description="Polar residues" evidence="1">
    <location>
        <begin position="470"/>
        <end position="484"/>
    </location>
</feature>
<proteinExistence type="predicted"/>
<accession>A0A2J5HJM8</accession>
<feature type="compositionally biased region" description="Pro residues" evidence="1">
    <location>
        <begin position="67"/>
        <end position="76"/>
    </location>
</feature>